<dbReference type="CDD" id="cd03876">
    <property type="entry name" value="M28_SGAP_like"/>
    <property type="match status" value="1"/>
</dbReference>
<comment type="similarity">
    <text evidence="2">Belongs to the peptidase M28 family. M28A subfamily.</text>
</comment>
<accession>A0ABP0ZSS6</accession>
<dbReference type="EC" id="3.4.-.-" evidence="9"/>
<gene>
    <name evidence="12" type="ORF">LODBEIA_P34940</name>
</gene>
<dbReference type="PANTHER" id="PTHR12147">
    <property type="entry name" value="METALLOPEPTIDASE M28 FAMILY MEMBER"/>
    <property type="match status" value="1"/>
</dbReference>
<keyword evidence="7 9" id="KW-0378">Hydrolase</keyword>
<evidence type="ECO:0000259" key="10">
    <source>
        <dbReference type="Pfam" id="PF02225"/>
    </source>
</evidence>
<dbReference type="Pfam" id="PF02225">
    <property type="entry name" value="PA"/>
    <property type="match status" value="1"/>
</dbReference>
<keyword evidence="4 9" id="KW-0645">Protease</keyword>
<keyword evidence="3" id="KW-0031">Aminopeptidase</keyword>
<dbReference type="RefSeq" id="XP_066830432.1">
    <property type="nucleotide sequence ID" value="XM_066973610.1"/>
</dbReference>
<evidence type="ECO:0000256" key="6">
    <source>
        <dbReference type="ARBA" id="ARBA00022729"/>
    </source>
</evidence>
<evidence type="ECO:0000256" key="9">
    <source>
        <dbReference type="RuleBase" id="RU361240"/>
    </source>
</evidence>
<dbReference type="SUPFAM" id="SSF52025">
    <property type="entry name" value="PA domain"/>
    <property type="match status" value="1"/>
</dbReference>
<feature type="signal peptide" evidence="9">
    <location>
        <begin position="1"/>
        <end position="18"/>
    </location>
</feature>
<dbReference type="InterPro" id="IPR003137">
    <property type="entry name" value="PA_domain"/>
</dbReference>
<reference evidence="12 13" key="1">
    <citation type="submission" date="2024-03" db="EMBL/GenBank/DDBJ databases">
        <authorList>
            <person name="Brejova B."/>
        </authorList>
    </citation>
    <scope>NUCLEOTIDE SEQUENCE [LARGE SCALE GENOMIC DNA]</scope>
    <source>
        <strain evidence="12 13">CBS 14171</strain>
    </source>
</reference>
<comment type="cofactor">
    <cofactor evidence="1">
        <name>Zn(2+)</name>
        <dbReference type="ChEBI" id="CHEBI:29105"/>
    </cofactor>
</comment>
<keyword evidence="8 9" id="KW-0862">Zinc</keyword>
<dbReference type="Gene3D" id="3.40.630.10">
    <property type="entry name" value="Zn peptidases"/>
    <property type="match status" value="1"/>
</dbReference>
<dbReference type="Gene3D" id="3.50.30.30">
    <property type="match status" value="1"/>
</dbReference>
<name>A0ABP0ZSS6_9ASCO</name>
<dbReference type="EMBL" id="OZ022408">
    <property type="protein sequence ID" value="CAK9439310.1"/>
    <property type="molecule type" value="Genomic_DNA"/>
</dbReference>
<evidence type="ECO:0000256" key="8">
    <source>
        <dbReference type="ARBA" id="ARBA00022833"/>
    </source>
</evidence>
<evidence type="ECO:0000313" key="13">
    <source>
        <dbReference type="Proteomes" id="UP001497383"/>
    </source>
</evidence>
<protein>
    <recommendedName>
        <fullName evidence="9">Peptide hydrolase</fullName>
        <ecNumber evidence="9">3.4.-.-</ecNumber>
    </recommendedName>
</protein>
<keyword evidence="13" id="KW-1185">Reference proteome</keyword>
<dbReference type="InterPro" id="IPR007484">
    <property type="entry name" value="Peptidase_M28"/>
</dbReference>
<keyword evidence="6 9" id="KW-0732">Signal</keyword>
<evidence type="ECO:0000259" key="11">
    <source>
        <dbReference type="Pfam" id="PF04389"/>
    </source>
</evidence>
<evidence type="ECO:0000256" key="7">
    <source>
        <dbReference type="ARBA" id="ARBA00022801"/>
    </source>
</evidence>
<dbReference type="SUPFAM" id="SSF53187">
    <property type="entry name" value="Zn-dependent exopeptidases"/>
    <property type="match status" value="1"/>
</dbReference>
<feature type="domain" description="Peptidase M28" evidence="11">
    <location>
        <begin position="305"/>
        <end position="514"/>
    </location>
</feature>
<sequence length="557" mass="61496">MKIFSLATSLAILSTVNAFPTLDLWSKFIAPSPNDDSIFINNLADPQNEPAPAPKPAEEMVYIEDFESFDNLDIIDETAYKKLPEIDTEQLQSLVTKDALRSRAETLFSLAEKSTGKYGHPTRVIGSPGHFATVHYILRELRKLGGYYNIKSQSFKALDGRVNSYSLLIDGVQPKTLDALQLTPPTPNKAPVHGNLVLVLNSGCSLHDYPSFAKDNIVLVKRGECAFGEKSRNAGKVGAKAAIIYDSNGPLQGTLGTPEGDEVPTLAVVEKEVAHYIEQLQKVPTHKFETTLYVDSYVRNISTLNVIAETAFGDHDNVVSLGAHSDSVGAGPGINDDGSGTISLLEVAKLLTKFKVNNAVRFGWWAAEEEGLLGSEYYANSLSKEENAKIRLFMDYDMMASPNYEYEVYDANNNDHPNGSGDLKDLYVDWYKQHGLNFTFVPFDGRSDYVGFINNKIPAGGIATGAEGVKNKSSKEKFGGEENKWFDPCYHQLCDDLSNPSYEAWEVNTKLIAHSVAVYAKSFAGFPEREGKNETEAKVQQSGLDDLFMRRGDRYIM</sequence>
<keyword evidence="5 9" id="KW-0479">Metal-binding</keyword>
<dbReference type="PANTHER" id="PTHR12147:SF17">
    <property type="entry name" value="AMINOPEPTIDASE Y"/>
    <property type="match status" value="1"/>
</dbReference>
<evidence type="ECO:0000256" key="3">
    <source>
        <dbReference type="ARBA" id="ARBA00022438"/>
    </source>
</evidence>
<dbReference type="InterPro" id="IPR041756">
    <property type="entry name" value="M28_SGAP-like"/>
</dbReference>
<dbReference type="Proteomes" id="UP001497383">
    <property type="component" value="Chromosome 4"/>
</dbReference>
<evidence type="ECO:0000313" key="12">
    <source>
        <dbReference type="EMBL" id="CAK9439310.1"/>
    </source>
</evidence>
<dbReference type="InterPro" id="IPR046450">
    <property type="entry name" value="PA_dom_sf"/>
</dbReference>
<evidence type="ECO:0000256" key="5">
    <source>
        <dbReference type="ARBA" id="ARBA00022723"/>
    </source>
</evidence>
<dbReference type="Pfam" id="PF04389">
    <property type="entry name" value="Peptidase_M28"/>
    <property type="match status" value="1"/>
</dbReference>
<proteinExistence type="inferred from homology"/>
<evidence type="ECO:0000256" key="1">
    <source>
        <dbReference type="ARBA" id="ARBA00001947"/>
    </source>
</evidence>
<feature type="chain" id="PRO_5044953588" description="Peptide hydrolase" evidence="9">
    <location>
        <begin position="19"/>
        <end position="557"/>
    </location>
</feature>
<evidence type="ECO:0000256" key="2">
    <source>
        <dbReference type="ARBA" id="ARBA00005957"/>
    </source>
</evidence>
<dbReference type="GeneID" id="92208690"/>
<feature type="domain" description="PA" evidence="10">
    <location>
        <begin position="193"/>
        <end position="272"/>
    </location>
</feature>
<dbReference type="InterPro" id="IPR045175">
    <property type="entry name" value="M28_fam"/>
</dbReference>
<organism evidence="12 13">
    <name type="scientific">Lodderomyces beijingensis</name>
    <dbReference type="NCBI Taxonomy" id="1775926"/>
    <lineage>
        <taxon>Eukaryota</taxon>
        <taxon>Fungi</taxon>
        <taxon>Dikarya</taxon>
        <taxon>Ascomycota</taxon>
        <taxon>Saccharomycotina</taxon>
        <taxon>Pichiomycetes</taxon>
        <taxon>Debaryomycetaceae</taxon>
        <taxon>Candida/Lodderomyces clade</taxon>
        <taxon>Lodderomyces</taxon>
    </lineage>
</organism>
<evidence type="ECO:0000256" key="4">
    <source>
        <dbReference type="ARBA" id="ARBA00022670"/>
    </source>
</evidence>